<organism evidence="2 3">
    <name type="scientific">Strongylocentrotus purpuratus</name>
    <name type="common">Purple sea urchin</name>
    <dbReference type="NCBI Taxonomy" id="7668"/>
    <lineage>
        <taxon>Eukaryota</taxon>
        <taxon>Metazoa</taxon>
        <taxon>Echinodermata</taxon>
        <taxon>Eleutherozoa</taxon>
        <taxon>Echinozoa</taxon>
        <taxon>Echinoidea</taxon>
        <taxon>Euechinoidea</taxon>
        <taxon>Echinacea</taxon>
        <taxon>Camarodonta</taxon>
        <taxon>Echinidea</taxon>
        <taxon>Strongylocentrotidae</taxon>
        <taxon>Strongylocentrotus</taxon>
    </lineage>
</organism>
<feature type="region of interest" description="Disordered" evidence="1">
    <location>
        <begin position="309"/>
        <end position="332"/>
    </location>
</feature>
<evidence type="ECO:0000313" key="3">
    <source>
        <dbReference type="Proteomes" id="UP000007110"/>
    </source>
</evidence>
<reference evidence="3" key="1">
    <citation type="submission" date="2015-02" db="EMBL/GenBank/DDBJ databases">
        <title>Genome sequencing for Strongylocentrotus purpuratus.</title>
        <authorList>
            <person name="Murali S."/>
            <person name="Liu Y."/>
            <person name="Vee V."/>
            <person name="English A."/>
            <person name="Wang M."/>
            <person name="Skinner E."/>
            <person name="Han Y."/>
            <person name="Muzny D.M."/>
            <person name="Worley K.C."/>
            <person name="Gibbs R.A."/>
        </authorList>
    </citation>
    <scope>NUCLEOTIDE SEQUENCE</scope>
</reference>
<feature type="region of interest" description="Disordered" evidence="1">
    <location>
        <begin position="103"/>
        <end position="122"/>
    </location>
</feature>
<evidence type="ECO:0000313" key="2">
    <source>
        <dbReference type="EnsemblMetazoa" id="XP_011681653"/>
    </source>
</evidence>
<feature type="region of interest" description="Disordered" evidence="1">
    <location>
        <begin position="355"/>
        <end position="388"/>
    </location>
</feature>
<proteinExistence type="predicted"/>
<dbReference type="Proteomes" id="UP000007110">
    <property type="component" value="Unassembled WGS sequence"/>
</dbReference>
<feature type="region of interest" description="Disordered" evidence="1">
    <location>
        <begin position="429"/>
        <end position="462"/>
    </location>
</feature>
<feature type="compositionally biased region" description="Basic and acidic residues" evidence="1">
    <location>
        <begin position="201"/>
        <end position="219"/>
    </location>
</feature>
<dbReference type="InParanoid" id="A0A7M7LTY4"/>
<feature type="compositionally biased region" description="Polar residues" evidence="1">
    <location>
        <begin position="309"/>
        <end position="330"/>
    </location>
</feature>
<feature type="region of interest" description="Disordered" evidence="1">
    <location>
        <begin position="131"/>
        <end position="150"/>
    </location>
</feature>
<dbReference type="AlphaFoldDB" id="A0A7M7LTY4"/>
<accession>A0A7M7LTY4</accession>
<feature type="region of interest" description="Disordered" evidence="1">
    <location>
        <begin position="186"/>
        <end position="219"/>
    </location>
</feature>
<sequence>MKRSNEDARSSQIFFTARVKNKRENTKLKYEIKQLEREFGHTVFSIHKDIRDLKAELKITKRSSGHSAEGWFVEDAEDAGTMVNHRSRPTKSAGGARCRTNALGHQRKQTRVSSAPAVGNSRDISMGRRLTKTPERSVRQDNQTVSNSMRVSKGKALITKNHGMRTSATKIVPAIETDTIDASLRMDEEKDKRKPAKNKNKSTDIDGDFAKETERSEENSRTALKLVKKNSFLNPIIKPTLDVTDKMISDTNHVHNAEQYLSVNKSEERPLSPMMTTLVKDRWLKPTLKTTIEKDDVVDRPKKTVRIAPNSSHVHGSNRSNVMGNTQPVNPGNKKTVVLQKAVKSATFLTESRLPTVDPMHSTNSMMSLSSGLAGNSKDERAKKSGNVIPDIRRKVLSTEQVKMKRKRDNLLASSVSALLAGKSFVQKNAEGTSESGKEGEIESRPGSGTERGRSPSPKQRRRFSFGTITMLAMNQHRAFPVEKKATLGSRLKLKTPAEESEQRNIDIRKSVLVNDSDSDDDNHKKDYAVPAKPVIDLKNVKSKISNQWNQDAALEKPPTLADDTFQLQRSLAAAHISRGRDLRDMQDDNEVDPMKVIDDDRDNGDEKEEEDDEDYENITYDDDVDVDGDEDLDDDDDDEDDDEDEDDGD</sequence>
<feature type="compositionally biased region" description="Basic and acidic residues" evidence="1">
    <location>
        <begin position="579"/>
        <end position="599"/>
    </location>
</feature>
<dbReference type="OMA" id="MQDDNEV"/>
<feature type="region of interest" description="Disordered" evidence="1">
    <location>
        <begin position="577"/>
        <end position="650"/>
    </location>
</feature>
<keyword evidence="3" id="KW-1185">Reference proteome</keyword>
<reference evidence="2" key="2">
    <citation type="submission" date="2021-01" db="UniProtKB">
        <authorList>
            <consortium name="EnsemblMetazoa"/>
        </authorList>
    </citation>
    <scope>IDENTIFICATION</scope>
</reference>
<protein>
    <submittedName>
        <fullName evidence="2">Uncharacterized protein</fullName>
    </submittedName>
</protein>
<name>A0A7M7LTY4_STRPU</name>
<dbReference type="GeneID" id="105446455"/>
<feature type="compositionally biased region" description="Polar residues" evidence="1">
    <location>
        <begin position="361"/>
        <end position="374"/>
    </location>
</feature>
<dbReference type="EnsemblMetazoa" id="XM_011683351">
    <property type="protein sequence ID" value="XP_011681653"/>
    <property type="gene ID" value="LOC105446455"/>
</dbReference>
<feature type="compositionally biased region" description="Polar residues" evidence="1">
    <location>
        <begin position="140"/>
        <end position="150"/>
    </location>
</feature>
<feature type="compositionally biased region" description="Basic and acidic residues" evidence="1">
    <location>
        <begin position="496"/>
        <end position="510"/>
    </location>
</feature>
<evidence type="ECO:0000256" key="1">
    <source>
        <dbReference type="SAM" id="MobiDB-lite"/>
    </source>
</evidence>
<feature type="region of interest" description="Disordered" evidence="1">
    <location>
        <begin position="493"/>
        <end position="528"/>
    </location>
</feature>
<dbReference type="KEGG" id="spu:105446455"/>
<dbReference type="OrthoDB" id="10431981at2759"/>
<feature type="compositionally biased region" description="Acidic residues" evidence="1">
    <location>
        <begin position="600"/>
        <end position="650"/>
    </location>
</feature>
<dbReference type="RefSeq" id="XP_011681653.2">
    <property type="nucleotide sequence ID" value="XM_011683351.2"/>
</dbReference>